<evidence type="ECO:0000256" key="6">
    <source>
        <dbReference type="ARBA" id="ARBA00047475"/>
    </source>
</evidence>
<dbReference type="PANTHER" id="PTHR48043">
    <property type="entry name" value="EG:EG0003.4 PROTEIN-RELATED"/>
    <property type="match status" value="1"/>
</dbReference>
<feature type="non-terminal residue" evidence="7">
    <location>
        <position position="1"/>
    </location>
</feature>
<dbReference type="InterPro" id="IPR002213">
    <property type="entry name" value="UDP_glucos_trans"/>
</dbReference>
<evidence type="ECO:0000256" key="4">
    <source>
        <dbReference type="ARBA" id="ARBA00022679"/>
    </source>
</evidence>
<dbReference type="EC" id="2.4.1.17" evidence="2"/>
<comment type="catalytic activity">
    <reaction evidence="6">
        <text>glucuronate acceptor + UDP-alpha-D-glucuronate = acceptor beta-D-glucuronoside + UDP + H(+)</text>
        <dbReference type="Rhea" id="RHEA:21032"/>
        <dbReference type="ChEBI" id="CHEBI:15378"/>
        <dbReference type="ChEBI" id="CHEBI:58052"/>
        <dbReference type="ChEBI" id="CHEBI:58223"/>
        <dbReference type="ChEBI" id="CHEBI:132367"/>
        <dbReference type="ChEBI" id="CHEBI:132368"/>
        <dbReference type="EC" id="2.4.1.17"/>
    </reaction>
</comment>
<keyword evidence="4" id="KW-0808">Transferase</keyword>
<dbReference type="EMBL" id="BTSX01000004">
    <property type="protein sequence ID" value="GMS93932.1"/>
    <property type="molecule type" value="Genomic_DNA"/>
</dbReference>
<keyword evidence="5" id="KW-0732">Signal</keyword>
<dbReference type="PANTHER" id="PTHR48043:SF23">
    <property type="entry name" value="UDP-GLUCURONOSYLTRANSFERASE"/>
    <property type="match status" value="1"/>
</dbReference>
<comment type="caution">
    <text evidence="7">The sequence shown here is derived from an EMBL/GenBank/DDBJ whole genome shotgun (WGS) entry which is preliminary data.</text>
</comment>
<evidence type="ECO:0000256" key="5">
    <source>
        <dbReference type="ARBA" id="ARBA00022729"/>
    </source>
</evidence>
<reference evidence="7" key="1">
    <citation type="submission" date="2023-10" db="EMBL/GenBank/DDBJ databases">
        <title>Genome assembly of Pristionchus species.</title>
        <authorList>
            <person name="Yoshida K."/>
            <person name="Sommer R.J."/>
        </authorList>
    </citation>
    <scope>NUCLEOTIDE SEQUENCE</scope>
    <source>
        <strain evidence="7">RS0144</strain>
    </source>
</reference>
<gene>
    <name evidence="7" type="ORF">PENTCL1PPCAC_16107</name>
</gene>
<evidence type="ECO:0000256" key="1">
    <source>
        <dbReference type="ARBA" id="ARBA00009995"/>
    </source>
</evidence>
<sequence>RGARTKKARVIELPENEFTVRWDAAKTRAMDLYWNASMLAVFSEGSELFDSITLAMNVTVHHPGLIEQLRAEKFDAAYSEDPTGFGIFHLAGIEKTALAVSFANFEFTYDVTQLPSNPSYVPSIFSSFGDRMTFLQRVLNLIASCMIGLLMSSRINWLQPIFEEDLWAMNANNSLVLLNSEPLLDYPRPTVHRCIEIGGIVMATENEPLTEYWADVLSLRNRTVILSFGTYIKASTMPEQYKETIRNTLSKFEDVTFIWKYENPEHNVSQGISNI</sequence>
<proteinExistence type="inferred from homology"/>
<evidence type="ECO:0000256" key="3">
    <source>
        <dbReference type="ARBA" id="ARBA00022676"/>
    </source>
</evidence>
<dbReference type="AlphaFoldDB" id="A0AAV5TI20"/>
<keyword evidence="3" id="KW-0328">Glycosyltransferase</keyword>
<dbReference type="Proteomes" id="UP001432027">
    <property type="component" value="Unassembled WGS sequence"/>
</dbReference>
<dbReference type="InterPro" id="IPR050271">
    <property type="entry name" value="UDP-glycosyltransferase"/>
</dbReference>
<accession>A0AAV5TI20</accession>
<evidence type="ECO:0000256" key="2">
    <source>
        <dbReference type="ARBA" id="ARBA00012544"/>
    </source>
</evidence>
<dbReference type="Pfam" id="PF00201">
    <property type="entry name" value="UDPGT"/>
    <property type="match status" value="1"/>
</dbReference>
<dbReference type="SUPFAM" id="SSF53756">
    <property type="entry name" value="UDP-Glycosyltransferase/glycogen phosphorylase"/>
    <property type="match status" value="1"/>
</dbReference>
<organism evidence="7 8">
    <name type="scientific">Pristionchus entomophagus</name>
    <dbReference type="NCBI Taxonomy" id="358040"/>
    <lineage>
        <taxon>Eukaryota</taxon>
        <taxon>Metazoa</taxon>
        <taxon>Ecdysozoa</taxon>
        <taxon>Nematoda</taxon>
        <taxon>Chromadorea</taxon>
        <taxon>Rhabditida</taxon>
        <taxon>Rhabditina</taxon>
        <taxon>Diplogasteromorpha</taxon>
        <taxon>Diplogasteroidea</taxon>
        <taxon>Neodiplogasteridae</taxon>
        <taxon>Pristionchus</taxon>
    </lineage>
</organism>
<evidence type="ECO:0000313" key="8">
    <source>
        <dbReference type="Proteomes" id="UP001432027"/>
    </source>
</evidence>
<comment type="similarity">
    <text evidence="1">Belongs to the UDP-glycosyltransferase family.</text>
</comment>
<feature type="non-terminal residue" evidence="7">
    <location>
        <position position="275"/>
    </location>
</feature>
<dbReference type="GO" id="GO:0015020">
    <property type="term" value="F:glucuronosyltransferase activity"/>
    <property type="evidence" value="ECO:0007669"/>
    <property type="project" value="UniProtKB-EC"/>
</dbReference>
<protein>
    <recommendedName>
        <fullName evidence="2">glucuronosyltransferase</fullName>
        <ecNumber evidence="2">2.4.1.17</ecNumber>
    </recommendedName>
</protein>
<name>A0AAV5TI20_9BILA</name>
<keyword evidence="8" id="KW-1185">Reference proteome</keyword>
<evidence type="ECO:0000313" key="7">
    <source>
        <dbReference type="EMBL" id="GMS93932.1"/>
    </source>
</evidence>